<dbReference type="Proteomes" id="UP000310506">
    <property type="component" value="Unassembled WGS sequence"/>
</dbReference>
<evidence type="ECO:0000313" key="2">
    <source>
        <dbReference type="EMBL" id="THB60059.1"/>
    </source>
</evidence>
<dbReference type="AlphaFoldDB" id="A0A4V3TUR8"/>
<dbReference type="RefSeq" id="WP_136137970.1">
    <property type="nucleotide sequence ID" value="NZ_SDGV01000047.1"/>
</dbReference>
<gene>
    <name evidence="2" type="ORF">ESZ54_12420</name>
</gene>
<feature type="transmembrane region" description="Helical" evidence="1">
    <location>
        <begin position="36"/>
        <end position="53"/>
    </location>
</feature>
<dbReference type="EMBL" id="SDGV01000047">
    <property type="protein sequence ID" value="THB60059.1"/>
    <property type="molecule type" value="Genomic_DNA"/>
</dbReference>
<proteinExistence type="predicted"/>
<reference evidence="2 3" key="1">
    <citation type="submission" date="2019-01" db="EMBL/GenBank/DDBJ databases">
        <title>Vagococcus silagei sp. nov. isolated from brewer's grain.</title>
        <authorList>
            <person name="Guu J.-R."/>
        </authorList>
    </citation>
    <scope>NUCLEOTIDE SEQUENCE [LARGE SCALE GENOMIC DNA]</scope>
    <source>
        <strain evidence="2 3">2B-2</strain>
    </source>
</reference>
<accession>A0A4V3TUR8</accession>
<sequence length="125" mass="14418">MNVANNIKSQKKIWIIYSIIAIFLTVATYFTTKNYWLLVIFLLTFLPSQNYYLNKRIKEIDRMWALADELSISTAELSEMCDVGQLDLEATKKNEEGRFLPPNKKILLAIEKLEALKITAKADSI</sequence>
<name>A0A4V3TUR8_9ENTE</name>
<feature type="transmembrane region" description="Helical" evidence="1">
    <location>
        <begin position="12"/>
        <end position="30"/>
    </location>
</feature>
<protein>
    <submittedName>
        <fullName evidence="2">Uncharacterized protein</fullName>
    </submittedName>
</protein>
<organism evidence="2 3">
    <name type="scientific">Vagococcus silagei</name>
    <dbReference type="NCBI Taxonomy" id="2508885"/>
    <lineage>
        <taxon>Bacteria</taxon>
        <taxon>Bacillati</taxon>
        <taxon>Bacillota</taxon>
        <taxon>Bacilli</taxon>
        <taxon>Lactobacillales</taxon>
        <taxon>Enterococcaceae</taxon>
        <taxon>Vagococcus</taxon>
    </lineage>
</organism>
<evidence type="ECO:0000313" key="3">
    <source>
        <dbReference type="Proteomes" id="UP000310506"/>
    </source>
</evidence>
<keyword evidence="3" id="KW-1185">Reference proteome</keyword>
<evidence type="ECO:0000256" key="1">
    <source>
        <dbReference type="SAM" id="Phobius"/>
    </source>
</evidence>
<dbReference type="OrthoDB" id="2200128at2"/>
<comment type="caution">
    <text evidence="2">The sequence shown here is derived from an EMBL/GenBank/DDBJ whole genome shotgun (WGS) entry which is preliminary data.</text>
</comment>
<keyword evidence="1" id="KW-1133">Transmembrane helix</keyword>
<keyword evidence="1" id="KW-0472">Membrane</keyword>
<keyword evidence="1" id="KW-0812">Transmembrane</keyword>